<dbReference type="OMA" id="WMFWAML"/>
<name>V4ANQ0_LOTGI</name>
<protein>
    <recommendedName>
        <fullName evidence="5">C2H2-type domain-containing protein</fullName>
    </recommendedName>
</protein>
<dbReference type="CTD" id="20248501"/>
<feature type="domain" description="C2H2-type" evidence="5">
    <location>
        <begin position="158"/>
        <end position="178"/>
    </location>
</feature>
<gene>
    <name evidence="6" type="ORF">LOTGIDRAFT_231177</name>
</gene>
<dbReference type="InterPro" id="IPR036236">
    <property type="entry name" value="Znf_C2H2_sf"/>
</dbReference>
<dbReference type="PANTHER" id="PTHR13309">
    <property type="entry name" value="NUCLEAR FRAGILE X MENTAL RETARDATION PROTEIN INTERACTING PROTEIN 1"/>
    <property type="match status" value="1"/>
</dbReference>
<keyword evidence="1" id="KW-0479">Metal-binding</keyword>
<evidence type="ECO:0000256" key="1">
    <source>
        <dbReference type="ARBA" id="ARBA00022723"/>
    </source>
</evidence>
<dbReference type="GeneID" id="20248501"/>
<dbReference type="STRING" id="225164.V4ANQ0"/>
<dbReference type="RefSeq" id="XP_009050433.1">
    <property type="nucleotide sequence ID" value="XM_009052185.1"/>
</dbReference>
<dbReference type="SUPFAM" id="SSF57667">
    <property type="entry name" value="beta-beta-alpha zinc fingers"/>
    <property type="match status" value="1"/>
</dbReference>
<dbReference type="HOGENOM" id="CLU_580445_0_0_1"/>
<dbReference type="KEGG" id="lgi:LOTGIDRAFT_231177"/>
<keyword evidence="2" id="KW-0863">Zinc-finger</keyword>
<dbReference type="InterPro" id="IPR022755">
    <property type="entry name" value="Znf_C2H2_jaz"/>
</dbReference>
<organism evidence="6 7">
    <name type="scientific">Lottia gigantea</name>
    <name type="common">Giant owl limpet</name>
    <dbReference type="NCBI Taxonomy" id="225164"/>
    <lineage>
        <taxon>Eukaryota</taxon>
        <taxon>Metazoa</taxon>
        <taxon>Spiralia</taxon>
        <taxon>Lophotrochozoa</taxon>
        <taxon>Mollusca</taxon>
        <taxon>Gastropoda</taxon>
        <taxon>Patellogastropoda</taxon>
        <taxon>Lottioidea</taxon>
        <taxon>Lottiidae</taxon>
        <taxon>Lottia</taxon>
    </lineage>
</organism>
<evidence type="ECO:0000256" key="2">
    <source>
        <dbReference type="ARBA" id="ARBA00022771"/>
    </source>
</evidence>
<evidence type="ECO:0000256" key="3">
    <source>
        <dbReference type="ARBA" id="ARBA00022833"/>
    </source>
</evidence>
<evidence type="ECO:0000256" key="4">
    <source>
        <dbReference type="SAM" id="MobiDB-lite"/>
    </source>
</evidence>
<proteinExistence type="predicted"/>
<feature type="compositionally biased region" description="Basic residues" evidence="4">
    <location>
        <begin position="419"/>
        <end position="428"/>
    </location>
</feature>
<dbReference type="GO" id="GO:0005634">
    <property type="term" value="C:nucleus"/>
    <property type="evidence" value="ECO:0007669"/>
    <property type="project" value="TreeGrafter"/>
</dbReference>
<sequence length="471" mass="54318">MTNNCSLPSNNMNPPPPCMSMSPNFAHPHHGFGPQQYWHQFYGNNGQQQFSNHPPMQSMSHIPNLMQMTGGFQNMNSNCKRKANNIWSQQSQDLDNDRNGIGRGQKFMQGRQFHQNQSKWNRYGCQNENNRNQKKSKNQQKKEKVDKRDLAENNVFYCDACDRGFKTEQVYTEHVDNHQKCSYKGCSYVAAPKLVELHCKLQHRNGYAKKIWSLESKEDVENWIKARKSNYPTAANITKKKTLNTEKIQRGEVLETKQFGKMKGRGRYDKRNGNGNWKRKHSDSPDCQDNKKRKTDYEKNESLTDKKEDEAIRVDDPLSILIHSATPPISKDLNAESNNDTSEKQSVGLTSILTCYGSDTDSSDHDEEVTTGPSDDKQIKEIPTTIYGKCIDTIENKTATACKADDIENKEQNKESGNSKRKRNRNKKNATYNNEPRKKKPSLLEMLLAKEIRHERNVILQCVHYIVKKTF</sequence>
<feature type="region of interest" description="Disordered" evidence="4">
    <location>
        <begin position="122"/>
        <end position="146"/>
    </location>
</feature>
<dbReference type="Proteomes" id="UP000030746">
    <property type="component" value="Unassembled WGS sequence"/>
</dbReference>
<dbReference type="GO" id="GO:0008270">
    <property type="term" value="F:zinc ion binding"/>
    <property type="evidence" value="ECO:0007669"/>
    <property type="project" value="UniProtKB-KW"/>
</dbReference>
<dbReference type="Pfam" id="PF12171">
    <property type="entry name" value="zf-C2H2_jaz"/>
    <property type="match status" value="1"/>
</dbReference>
<feature type="region of interest" description="Disordered" evidence="4">
    <location>
        <begin position="259"/>
        <end position="310"/>
    </location>
</feature>
<keyword evidence="7" id="KW-1185">Reference proteome</keyword>
<dbReference type="OrthoDB" id="273070at2759"/>
<dbReference type="SMART" id="SM00355">
    <property type="entry name" value="ZnF_C2H2"/>
    <property type="match status" value="2"/>
</dbReference>
<dbReference type="PROSITE" id="PS00028">
    <property type="entry name" value="ZINC_FINGER_C2H2_1"/>
    <property type="match status" value="1"/>
</dbReference>
<keyword evidence="3" id="KW-0862">Zinc</keyword>
<evidence type="ECO:0000313" key="7">
    <source>
        <dbReference type="Proteomes" id="UP000030746"/>
    </source>
</evidence>
<reference evidence="6 7" key="1">
    <citation type="journal article" date="2013" name="Nature">
        <title>Insights into bilaterian evolution from three spiralian genomes.</title>
        <authorList>
            <person name="Simakov O."/>
            <person name="Marletaz F."/>
            <person name="Cho S.J."/>
            <person name="Edsinger-Gonzales E."/>
            <person name="Havlak P."/>
            <person name="Hellsten U."/>
            <person name="Kuo D.H."/>
            <person name="Larsson T."/>
            <person name="Lv J."/>
            <person name="Arendt D."/>
            <person name="Savage R."/>
            <person name="Osoegawa K."/>
            <person name="de Jong P."/>
            <person name="Grimwood J."/>
            <person name="Chapman J.A."/>
            <person name="Shapiro H."/>
            <person name="Aerts A."/>
            <person name="Otillar R.P."/>
            <person name="Terry A.Y."/>
            <person name="Boore J.L."/>
            <person name="Grigoriev I.V."/>
            <person name="Lindberg D.R."/>
            <person name="Seaver E.C."/>
            <person name="Weisblat D.A."/>
            <person name="Putnam N.H."/>
            <person name="Rokhsar D.S."/>
        </authorList>
    </citation>
    <scope>NUCLEOTIDE SEQUENCE [LARGE SCALE GENOMIC DNA]</scope>
</reference>
<evidence type="ECO:0000259" key="5">
    <source>
        <dbReference type="PROSITE" id="PS00028"/>
    </source>
</evidence>
<feature type="compositionally biased region" description="Basic and acidic residues" evidence="4">
    <location>
        <begin position="282"/>
        <end position="310"/>
    </location>
</feature>
<dbReference type="GO" id="GO:0003723">
    <property type="term" value="F:RNA binding"/>
    <property type="evidence" value="ECO:0007669"/>
    <property type="project" value="InterPro"/>
</dbReference>
<dbReference type="EMBL" id="KB201205">
    <property type="protein sequence ID" value="ESO98797.1"/>
    <property type="molecule type" value="Genomic_DNA"/>
</dbReference>
<feature type="region of interest" description="Disordered" evidence="4">
    <location>
        <begin position="355"/>
        <end position="378"/>
    </location>
</feature>
<dbReference type="InterPro" id="IPR039136">
    <property type="entry name" value="NUFIP1-like"/>
</dbReference>
<dbReference type="AlphaFoldDB" id="V4ANQ0"/>
<feature type="region of interest" description="Disordered" evidence="4">
    <location>
        <begin position="410"/>
        <end position="438"/>
    </location>
</feature>
<dbReference type="PANTHER" id="PTHR13309:SF0">
    <property type="entry name" value="FMR1-INTERACTING PROTEIN NUFIP1"/>
    <property type="match status" value="1"/>
</dbReference>
<dbReference type="InterPro" id="IPR019496">
    <property type="entry name" value="NUFIP1_cons_dom"/>
</dbReference>
<dbReference type="GO" id="GO:0000492">
    <property type="term" value="P:box C/D snoRNP assembly"/>
    <property type="evidence" value="ECO:0007669"/>
    <property type="project" value="TreeGrafter"/>
</dbReference>
<dbReference type="InterPro" id="IPR013087">
    <property type="entry name" value="Znf_C2H2_type"/>
</dbReference>
<evidence type="ECO:0000313" key="6">
    <source>
        <dbReference type="EMBL" id="ESO98797.1"/>
    </source>
</evidence>
<dbReference type="Pfam" id="PF10453">
    <property type="entry name" value="NUFIP1"/>
    <property type="match status" value="1"/>
</dbReference>
<accession>V4ANQ0</accession>